<evidence type="ECO:0000256" key="5">
    <source>
        <dbReference type="ARBA" id="ARBA00022536"/>
    </source>
</evidence>
<feature type="domain" description="EGF-like" evidence="19">
    <location>
        <begin position="287"/>
        <end position="326"/>
    </location>
</feature>
<keyword evidence="5 18" id="KW-0245">EGF-like domain</keyword>
<dbReference type="InterPro" id="IPR009030">
    <property type="entry name" value="Growth_fac_rcpt_cys_sf"/>
</dbReference>
<sequence length="792" mass="86525">YSNWEEWGPCSSTCGQGFQERIRLCNNPGPANGGRSCSGPSIDSRKCQAGLCPETPRRTRGSLIGMVNEREFGVSYLEANITDNEVEESSTLHARLDNIPPSVPLLRVLVSVFAPIYWTTVLQNGEARNGFSFTQGQFRQESQLEFETEILRLTHVARGVDSEGVLLIDIVINGFVPPSLTSSHLSLQEFDESYVQTGQGQLYSWSSQIHQRGGKPMVLRCNHTIIYEGQEERQGPLLQLLKVSGMNSVYNMFTLSVDFHITTSLLVPGYDETCPKGFDLDTASYCAEDECALQSPCSHSCNNIMGGFSCACPSGFTISTDTNTCSIDECSQSSNMCHYNQQCVNTVGAYRCQAKCGAGFKPSITGTGCEVDECQESALSPCQHQCLNTLGSFRCICHPGYQLSGHRCIINECMRNVCPAHKECQNTEGGYQCLDSCPAGMTKAESGAIDECQDGSHMCRYTQVCQNTIGGYGCVCPRGYRSQGVGLPCLVDECIQTPNPCAFQCRNVPGSFRCLCPPGTVLLGDGRSCAGLERATTFSNGTRVRARLRPQLVSSLGRPILSRSQGVSRITRQSCPAGYTNRDGTCVVDECLLRKPCQHKCHNTIGSFQCLCPPGYQLLPNGKSCKIDECVEQGIRCGHNQMCFNTRGGYQCLDTPCPASYQSGRSPTCFRPCSLDCAAGGSTLILQYKLLTLPSGIPSNHNVVRLSAFSESGVLQDHTSFTILEQESEKGMMGRVFGIRDEAGRGIIFTLRALNRPGLVRLKVQATTISSQGRITYQSIFIIYISISTYPY</sequence>
<dbReference type="PROSITE" id="PS50092">
    <property type="entry name" value="TSP1"/>
    <property type="match status" value="1"/>
</dbReference>
<dbReference type="PROSITE" id="PS50026">
    <property type="entry name" value="EGF_3"/>
    <property type="match status" value="4"/>
</dbReference>
<dbReference type="InterPro" id="IPR009017">
    <property type="entry name" value="GFP"/>
</dbReference>
<keyword evidence="9" id="KW-0732">Signal</keyword>
<dbReference type="PROSITE" id="PS50993">
    <property type="entry name" value="NIDOGEN_G2"/>
    <property type="match status" value="1"/>
</dbReference>
<evidence type="ECO:0000256" key="15">
    <source>
        <dbReference type="ARBA" id="ARBA00023170"/>
    </source>
</evidence>
<dbReference type="FunFam" id="2.10.25.10:FF:000210">
    <property type="entry name" value="Hemicentin 1"/>
    <property type="match status" value="1"/>
</dbReference>
<dbReference type="GO" id="GO:0006897">
    <property type="term" value="P:endocytosis"/>
    <property type="evidence" value="ECO:0007669"/>
    <property type="project" value="UniProtKB-KW"/>
</dbReference>
<dbReference type="Gene3D" id="2.40.155.10">
    <property type="entry name" value="Green fluorescent protein"/>
    <property type="match status" value="1"/>
</dbReference>
<dbReference type="Pfam" id="PF07645">
    <property type="entry name" value="EGF_CA"/>
    <property type="match status" value="8"/>
</dbReference>
<dbReference type="PANTHER" id="PTHR24050:SF28">
    <property type="entry name" value="UROMODULIN-LIKE"/>
    <property type="match status" value="1"/>
</dbReference>
<dbReference type="Gene3D" id="2.10.25.10">
    <property type="entry name" value="Laminin"/>
    <property type="match status" value="8"/>
</dbReference>
<feature type="disulfide bond" evidence="18">
    <location>
        <begin position="291"/>
        <end position="301"/>
    </location>
</feature>
<dbReference type="PROSITE" id="PS01186">
    <property type="entry name" value="EGF_2"/>
    <property type="match status" value="3"/>
</dbReference>
<dbReference type="FunFam" id="2.10.25.10:FF:000005">
    <property type="entry name" value="Fibrillin 2"/>
    <property type="match status" value="1"/>
</dbReference>
<keyword evidence="13" id="KW-0472">Membrane</keyword>
<dbReference type="InterPro" id="IPR049883">
    <property type="entry name" value="NOTCH1_EGF-like"/>
</dbReference>
<organism evidence="21 22">
    <name type="scientific">Labrus bergylta</name>
    <name type="common">ballan wrasse</name>
    <dbReference type="NCBI Taxonomy" id="56723"/>
    <lineage>
        <taxon>Eukaryota</taxon>
        <taxon>Metazoa</taxon>
        <taxon>Chordata</taxon>
        <taxon>Craniata</taxon>
        <taxon>Vertebrata</taxon>
        <taxon>Euteleostomi</taxon>
        <taxon>Actinopterygii</taxon>
        <taxon>Neopterygii</taxon>
        <taxon>Teleostei</taxon>
        <taxon>Neoteleostei</taxon>
        <taxon>Acanthomorphata</taxon>
        <taxon>Eupercaria</taxon>
        <taxon>Labriformes</taxon>
        <taxon>Labridae</taxon>
        <taxon>Labrus</taxon>
    </lineage>
</organism>
<dbReference type="CDD" id="cd00054">
    <property type="entry name" value="EGF_CA"/>
    <property type="match status" value="7"/>
</dbReference>
<dbReference type="SMART" id="SM00682">
    <property type="entry name" value="G2F"/>
    <property type="match status" value="1"/>
</dbReference>
<evidence type="ECO:0000256" key="2">
    <source>
        <dbReference type="ARBA" id="ARBA00004498"/>
    </source>
</evidence>
<evidence type="ECO:0000313" key="21">
    <source>
        <dbReference type="Ensembl" id="ENSLBEP00000031329.1"/>
    </source>
</evidence>
<evidence type="ECO:0000256" key="6">
    <source>
        <dbReference type="ARBA" id="ARBA00022583"/>
    </source>
</evidence>
<keyword evidence="22" id="KW-1185">Reference proteome</keyword>
<evidence type="ECO:0000259" key="19">
    <source>
        <dbReference type="PROSITE" id="PS50026"/>
    </source>
</evidence>
<evidence type="ECO:0000256" key="13">
    <source>
        <dbReference type="ARBA" id="ARBA00023136"/>
    </source>
</evidence>
<dbReference type="InterPro" id="IPR000742">
    <property type="entry name" value="EGF"/>
</dbReference>
<evidence type="ECO:0000256" key="14">
    <source>
        <dbReference type="ARBA" id="ARBA00023157"/>
    </source>
</evidence>
<dbReference type="STRING" id="56723.ENSLBEP00000031329"/>
<dbReference type="GO" id="GO:0016020">
    <property type="term" value="C:membrane"/>
    <property type="evidence" value="ECO:0007669"/>
    <property type="project" value="UniProtKB-SubCell"/>
</dbReference>
<dbReference type="GO" id="GO:0005509">
    <property type="term" value="F:calcium ion binding"/>
    <property type="evidence" value="ECO:0007669"/>
    <property type="project" value="InterPro"/>
</dbReference>
<dbReference type="SMART" id="SM00209">
    <property type="entry name" value="TSP1"/>
    <property type="match status" value="1"/>
</dbReference>
<evidence type="ECO:0000256" key="9">
    <source>
        <dbReference type="ARBA" id="ARBA00022729"/>
    </source>
</evidence>
<dbReference type="Proteomes" id="UP000261660">
    <property type="component" value="Unplaced"/>
</dbReference>
<keyword evidence="17" id="KW-0393">Immunoglobulin domain</keyword>
<feature type="domain" description="EGF-like" evidence="19">
    <location>
        <begin position="587"/>
        <end position="626"/>
    </location>
</feature>
<comment type="caution">
    <text evidence="18">Lacks conserved residue(s) required for the propagation of feature annotation.</text>
</comment>
<keyword evidence="10" id="KW-0677">Repeat</keyword>
<dbReference type="SUPFAM" id="SSF82895">
    <property type="entry name" value="TSP-1 type 1 repeat"/>
    <property type="match status" value="1"/>
</dbReference>
<reference evidence="21" key="2">
    <citation type="submission" date="2025-09" db="UniProtKB">
        <authorList>
            <consortium name="Ensembl"/>
        </authorList>
    </citation>
    <scope>IDENTIFICATION</scope>
</reference>
<feature type="disulfide bond" evidence="18">
    <location>
        <begin position="591"/>
        <end position="601"/>
    </location>
</feature>
<evidence type="ECO:0000256" key="10">
    <source>
        <dbReference type="ARBA" id="ARBA00022737"/>
    </source>
</evidence>
<protein>
    <recommendedName>
        <fullName evidence="23">Hemicentin 1</fullName>
    </recommendedName>
</protein>
<dbReference type="InterPro" id="IPR006605">
    <property type="entry name" value="G2_nidogen/fibulin_G2F"/>
</dbReference>
<keyword evidence="16" id="KW-0325">Glycoprotein</keyword>
<evidence type="ECO:0000256" key="3">
    <source>
        <dbReference type="ARBA" id="ARBA00022525"/>
    </source>
</evidence>
<dbReference type="PROSITE" id="PS00010">
    <property type="entry name" value="ASX_HYDROXYL"/>
    <property type="match status" value="5"/>
</dbReference>
<comment type="subcellular location">
    <subcellularLocation>
        <location evidence="1">Membrane</location>
        <topology evidence="1">Single-pass type I membrane protein</topology>
    </subcellularLocation>
    <subcellularLocation>
        <location evidence="2">Secreted</location>
        <location evidence="2">Extracellular space</location>
        <location evidence="2">Extracellular matrix</location>
    </subcellularLocation>
</comment>
<evidence type="ECO:0000256" key="1">
    <source>
        <dbReference type="ARBA" id="ARBA00004479"/>
    </source>
</evidence>
<dbReference type="FunFam" id="2.20.100.10:FF:000001">
    <property type="entry name" value="semaphorin-5A isoform X1"/>
    <property type="match status" value="1"/>
</dbReference>
<dbReference type="PRINTS" id="PR00907">
    <property type="entry name" value="THRMBOMODULN"/>
</dbReference>
<dbReference type="Pfam" id="PF07474">
    <property type="entry name" value="G2F"/>
    <property type="match status" value="1"/>
</dbReference>
<evidence type="ECO:0000256" key="4">
    <source>
        <dbReference type="ARBA" id="ARBA00022530"/>
    </source>
</evidence>
<evidence type="ECO:0000256" key="8">
    <source>
        <dbReference type="ARBA" id="ARBA00022692"/>
    </source>
</evidence>
<dbReference type="SMART" id="SM00179">
    <property type="entry name" value="EGF_CA"/>
    <property type="match status" value="8"/>
</dbReference>
<evidence type="ECO:0008006" key="23">
    <source>
        <dbReference type="Google" id="ProtNLM"/>
    </source>
</evidence>
<evidence type="ECO:0000259" key="20">
    <source>
        <dbReference type="PROSITE" id="PS50993"/>
    </source>
</evidence>
<feature type="domain" description="EGF-like" evidence="19">
    <location>
        <begin position="448"/>
        <end position="483"/>
    </location>
</feature>
<dbReference type="InParanoid" id="A0A3Q3GIE4"/>
<dbReference type="FunFam" id="2.10.25.10:FF:000385">
    <property type="entry name" value="Hemicentin 1"/>
    <property type="match status" value="1"/>
</dbReference>
<feature type="domain" description="EGF-like" evidence="19">
    <location>
        <begin position="370"/>
        <end position="409"/>
    </location>
</feature>
<dbReference type="FunFam" id="2.10.25.10:FF:000009">
    <property type="entry name" value="Low-density lipoprotein receptor isoform 1"/>
    <property type="match status" value="1"/>
</dbReference>
<dbReference type="Pfam" id="PF00090">
    <property type="entry name" value="TSP_1"/>
    <property type="match status" value="1"/>
</dbReference>
<keyword evidence="8" id="KW-0812">Transmembrane</keyword>
<dbReference type="GeneTree" id="ENSGT00940000164697"/>
<keyword evidence="7" id="KW-0716">Sensory transduction</keyword>
<dbReference type="SUPFAM" id="SSF57184">
    <property type="entry name" value="Growth factor receptor domain"/>
    <property type="match status" value="3"/>
</dbReference>
<evidence type="ECO:0000256" key="17">
    <source>
        <dbReference type="ARBA" id="ARBA00023319"/>
    </source>
</evidence>
<keyword evidence="3" id="KW-0964">Secreted</keyword>
<dbReference type="InterPro" id="IPR052235">
    <property type="entry name" value="Nephronectin_domain"/>
</dbReference>
<dbReference type="SMART" id="SM00181">
    <property type="entry name" value="EGF"/>
    <property type="match status" value="8"/>
</dbReference>
<keyword evidence="12" id="KW-1133">Transmembrane helix</keyword>
<evidence type="ECO:0000313" key="22">
    <source>
        <dbReference type="Proteomes" id="UP000261660"/>
    </source>
</evidence>
<dbReference type="InterPro" id="IPR001881">
    <property type="entry name" value="EGF-like_Ca-bd_dom"/>
</dbReference>
<dbReference type="FunFam" id="2.10.25.10:FF:000010">
    <property type="entry name" value="Pro-epidermal growth factor"/>
    <property type="match status" value="1"/>
</dbReference>
<evidence type="ECO:0000256" key="16">
    <source>
        <dbReference type="ARBA" id="ARBA00023180"/>
    </source>
</evidence>
<evidence type="ECO:0000256" key="12">
    <source>
        <dbReference type="ARBA" id="ARBA00022989"/>
    </source>
</evidence>
<dbReference type="AlphaFoldDB" id="A0A3Q3GIE4"/>
<accession>A0A3Q3GIE4</accession>
<name>A0A3Q3GIE4_9LABR</name>
<evidence type="ECO:0000256" key="11">
    <source>
        <dbReference type="ARBA" id="ARBA00022837"/>
    </source>
</evidence>
<dbReference type="Ensembl" id="ENSLBET00000032754.1">
    <property type="protein sequence ID" value="ENSLBEP00000031329.1"/>
    <property type="gene ID" value="ENSLBEG00000023629.1"/>
</dbReference>
<reference evidence="21" key="1">
    <citation type="submission" date="2025-08" db="UniProtKB">
        <authorList>
            <consortium name="Ensembl"/>
        </authorList>
    </citation>
    <scope>IDENTIFICATION</scope>
</reference>
<keyword evidence="15" id="KW-0675">Receptor</keyword>
<keyword evidence="14 18" id="KW-1015">Disulfide bond</keyword>
<keyword evidence="11" id="KW-0106">Calcium</keyword>
<dbReference type="InterPro" id="IPR000884">
    <property type="entry name" value="TSP1_rpt"/>
</dbReference>
<evidence type="ECO:0000256" key="18">
    <source>
        <dbReference type="PROSITE-ProRule" id="PRU00076"/>
    </source>
</evidence>
<dbReference type="SUPFAM" id="SSF54511">
    <property type="entry name" value="GFP-like"/>
    <property type="match status" value="1"/>
</dbReference>
<keyword evidence="6" id="KW-0254">Endocytosis</keyword>
<dbReference type="PANTHER" id="PTHR24050">
    <property type="entry name" value="PA14 DOMAIN-CONTAINING PROTEIN"/>
    <property type="match status" value="1"/>
</dbReference>
<evidence type="ECO:0000256" key="7">
    <source>
        <dbReference type="ARBA" id="ARBA00022606"/>
    </source>
</evidence>
<dbReference type="FunFam" id="2.10.25.10:FF:000352">
    <property type="entry name" value="Hemicentin 1"/>
    <property type="match status" value="1"/>
</dbReference>
<keyword evidence="4" id="KW-0272">Extracellular matrix</keyword>
<feature type="domain" description="Nidogen G2 beta-barrel" evidence="20">
    <location>
        <begin position="55"/>
        <end position="275"/>
    </location>
</feature>
<dbReference type="InterPro" id="IPR036383">
    <property type="entry name" value="TSP1_rpt_sf"/>
</dbReference>
<proteinExistence type="predicted"/>
<dbReference type="InterPro" id="IPR000152">
    <property type="entry name" value="EGF-type_Asp/Asn_hydroxyl_site"/>
</dbReference>